<evidence type="ECO:0000256" key="2">
    <source>
        <dbReference type="ARBA" id="ARBA00007663"/>
    </source>
</evidence>
<dbReference type="GO" id="GO:0008033">
    <property type="term" value="P:tRNA processing"/>
    <property type="evidence" value="ECO:0007669"/>
    <property type="project" value="UniProtKB-KW"/>
</dbReference>
<keyword evidence="5" id="KW-0808">Transferase</keyword>
<dbReference type="SUPFAM" id="SSF55821">
    <property type="entry name" value="YrdC/RibB"/>
    <property type="match status" value="1"/>
</dbReference>
<gene>
    <name evidence="13" type="ORF">Pfl04_26530</name>
</gene>
<dbReference type="EMBL" id="BONU01000016">
    <property type="protein sequence ID" value="GIG74249.1"/>
    <property type="molecule type" value="Genomic_DNA"/>
</dbReference>
<dbReference type="GO" id="GO:0006450">
    <property type="term" value="P:regulation of translational fidelity"/>
    <property type="evidence" value="ECO:0007669"/>
    <property type="project" value="TreeGrafter"/>
</dbReference>
<keyword evidence="6" id="KW-0819">tRNA processing</keyword>
<dbReference type="EC" id="2.7.7.87" evidence="3"/>
<evidence type="ECO:0000313" key="14">
    <source>
        <dbReference type="Proteomes" id="UP000653674"/>
    </source>
</evidence>
<evidence type="ECO:0000256" key="11">
    <source>
        <dbReference type="ARBA" id="ARBA00048366"/>
    </source>
</evidence>
<dbReference type="GO" id="GO:0005524">
    <property type="term" value="F:ATP binding"/>
    <property type="evidence" value="ECO:0007669"/>
    <property type="project" value="UniProtKB-KW"/>
</dbReference>
<evidence type="ECO:0000256" key="10">
    <source>
        <dbReference type="ARBA" id="ARBA00029774"/>
    </source>
</evidence>
<dbReference type="PANTHER" id="PTHR17490">
    <property type="entry name" value="SUA5"/>
    <property type="match status" value="1"/>
</dbReference>
<reference evidence="13" key="1">
    <citation type="submission" date="2021-01" db="EMBL/GenBank/DDBJ databases">
        <title>Whole genome shotgun sequence of Planosporangium flavigriseum NBRC 105377.</title>
        <authorList>
            <person name="Komaki H."/>
            <person name="Tamura T."/>
        </authorList>
    </citation>
    <scope>NUCLEOTIDE SEQUENCE</scope>
    <source>
        <strain evidence="13">NBRC 105377</strain>
    </source>
</reference>
<dbReference type="InterPro" id="IPR006070">
    <property type="entry name" value="Sua5-like_dom"/>
</dbReference>
<dbReference type="Proteomes" id="UP000653674">
    <property type="component" value="Unassembled WGS sequence"/>
</dbReference>
<comment type="similarity">
    <text evidence="2">Belongs to the SUA5 family.</text>
</comment>
<dbReference type="InterPro" id="IPR017945">
    <property type="entry name" value="DHBP_synth_RibB-like_a/b_dom"/>
</dbReference>
<dbReference type="PANTHER" id="PTHR17490:SF16">
    <property type="entry name" value="THREONYLCARBAMOYL-AMP SYNTHASE"/>
    <property type="match status" value="1"/>
</dbReference>
<comment type="subcellular location">
    <subcellularLocation>
        <location evidence="1">Cytoplasm</location>
    </subcellularLocation>
</comment>
<keyword evidence="4" id="KW-0963">Cytoplasm</keyword>
<dbReference type="GO" id="GO:0005737">
    <property type="term" value="C:cytoplasm"/>
    <property type="evidence" value="ECO:0007669"/>
    <property type="project" value="UniProtKB-SubCell"/>
</dbReference>
<keyword evidence="14" id="KW-1185">Reference proteome</keyword>
<evidence type="ECO:0000256" key="4">
    <source>
        <dbReference type="ARBA" id="ARBA00022490"/>
    </source>
</evidence>
<dbReference type="PROSITE" id="PS51163">
    <property type="entry name" value="YRDC"/>
    <property type="match status" value="1"/>
</dbReference>
<comment type="caution">
    <text evidence="13">The sequence shown here is derived from an EMBL/GenBank/DDBJ whole genome shotgun (WGS) entry which is preliminary data.</text>
</comment>
<dbReference type="GO" id="GO:0003725">
    <property type="term" value="F:double-stranded RNA binding"/>
    <property type="evidence" value="ECO:0007669"/>
    <property type="project" value="InterPro"/>
</dbReference>
<keyword evidence="8" id="KW-0547">Nucleotide-binding</keyword>
<protein>
    <recommendedName>
        <fullName evidence="10">L-threonylcarbamoyladenylate synthase</fullName>
        <ecNumber evidence="3">2.7.7.87</ecNumber>
    </recommendedName>
    <alternativeName>
        <fullName evidence="10">L-threonylcarbamoyladenylate synthase</fullName>
    </alternativeName>
</protein>
<evidence type="ECO:0000256" key="9">
    <source>
        <dbReference type="ARBA" id="ARBA00022840"/>
    </source>
</evidence>
<name>A0A8J3LMW8_9ACTN</name>
<evidence type="ECO:0000259" key="12">
    <source>
        <dbReference type="PROSITE" id="PS51163"/>
    </source>
</evidence>
<organism evidence="13 14">
    <name type="scientific">Planosporangium flavigriseum</name>
    <dbReference type="NCBI Taxonomy" id="373681"/>
    <lineage>
        <taxon>Bacteria</taxon>
        <taxon>Bacillati</taxon>
        <taxon>Actinomycetota</taxon>
        <taxon>Actinomycetes</taxon>
        <taxon>Micromonosporales</taxon>
        <taxon>Micromonosporaceae</taxon>
        <taxon>Planosporangium</taxon>
    </lineage>
</organism>
<evidence type="ECO:0000256" key="8">
    <source>
        <dbReference type="ARBA" id="ARBA00022741"/>
    </source>
</evidence>
<dbReference type="Gene3D" id="3.90.870.10">
    <property type="entry name" value="DHBP synthase"/>
    <property type="match status" value="1"/>
</dbReference>
<feature type="domain" description="YrdC-like" evidence="12">
    <location>
        <begin position="13"/>
        <end position="197"/>
    </location>
</feature>
<dbReference type="AlphaFoldDB" id="A0A8J3LMW8"/>
<dbReference type="Pfam" id="PF01300">
    <property type="entry name" value="Sua5_yciO_yrdC"/>
    <property type="match status" value="1"/>
</dbReference>
<dbReference type="InterPro" id="IPR050156">
    <property type="entry name" value="TC-AMP_synthase_SUA5"/>
</dbReference>
<dbReference type="GO" id="GO:0000049">
    <property type="term" value="F:tRNA binding"/>
    <property type="evidence" value="ECO:0007669"/>
    <property type="project" value="TreeGrafter"/>
</dbReference>
<sequence>MMLYDCGKPDEREQGIAAAVEAVQRGDLVVMPTDTVYGIGADAFKTWAVRSLLNAKERDSPTPVLVGSRQTLDGLVYTLSSAAQDLVEAFWPGALTIIVRHAPSLQWDLGDGGSGTVAVRMPLHPVALEVLRQTGPMAVSSANKAGHPLPRTAEEARDQLGYSVSVYLESQQFLDLPPSTIVDLTGETPTVLRPGAISLERLREVVPSIQAPETP</sequence>
<keyword evidence="9" id="KW-0067">ATP-binding</keyword>
<evidence type="ECO:0000256" key="7">
    <source>
        <dbReference type="ARBA" id="ARBA00022695"/>
    </source>
</evidence>
<evidence type="ECO:0000256" key="1">
    <source>
        <dbReference type="ARBA" id="ARBA00004496"/>
    </source>
</evidence>
<dbReference type="GO" id="GO:0061710">
    <property type="term" value="F:L-threonylcarbamoyladenylate synthase"/>
    <property type="evidence" value="ECO:0007669"/>
    <property type="project" value="UniProtKB-EC"/>
</dbReference>
<proteinExistence type="inferred from homology"/>
<evidence type="ECO:0000256" key="5">
    <source>
        <dbReference type="ARBA" id="ARBA00022679"/>
    </source>
</evidence>
<keyword evidence="7" id="KW-0548">Nucleotidyltransferase</keyword>
<comment type="catalytic activity">
    <reaction evidence="11">
        <text>L-threonine + hydrogencarbonate + ATP = L-threonylcarbamoyladenylate + diphosphate + H2O</text>
        <dbReference type="Rhea" id="RHEA:36407"/>
        <dbReference type="ChEBI" id="CHEBI:15377"/>
        <dbReference type="ChEBI" id="CHEBI:17544"/>
        <dbReference type="ChEBI" id="CHEBI:30616"/>
        <dbReference type="ChEBI" id="CHEBI:33019"/>
        <dbReference type="ChEBI" id="CHEBI:57926"/>
        <dbReference type="ChEBI" id="CHEBI:73682"/>
        <dbReference type="EC" id="2.7.7.87"/>
    </reaction>
</comment>
<evidence type="ECO:0000256" key="3">
    <source>
        <dbReference type="ARBA" id="ARBA00012584"/>
    </source>
</evidence>
<evidence type="ECO:0000313" key="13">
    <source>
        <dbReference type="EMBL" id="GIG74249.1"/>
    </source>
</evidence>
<accession>A0A8J3LMW8</accession>
<evidence type="ECO:0000256" key="6">
    <source>
        <dbReference type="ARBA" id="ARBA00022694"/>
    </source>
</evidence>
<dbReference type="NCBIfam" id="TIGR00057">
    <property type="entry name" value="L-threonylcarbamoyladenylate synthase"/>
    <property type="match status" value="1"/>
</dbReference>